<evidence type="ECO:0000256" key="9">
    <source>
        <dbReference type="ARBA" id="ARBA00023136"/>
    </source>
</evidence>
<keyword evidence="12" id="KW-1185">Reference proteome</keyword>
<proteinExistence type="inferred from homology"/>
<comment type="similarity">
    <text evidence="2">Belongs to the ABC transporter superfamily.</text>
</comment>
<organism evidence="11 12">
    <name type="scientific">Streptomyces humidus</name>
    <dbReference type="NCBI Taxonomy" id="52259"/>
    <lineage>
        <taxon>Bacteria</taxon>
        <taxon>Bacillati</taxon>
        <taxon>Actinomycetota</taxon>
        <taxon>Actinomycetes</taxon>
        <taxon>Kitasatosporales</taxon>
        <taxon>Streptomycetaceae</taxon>
        <taxon>Streptomyces</taxon>
    </lineage>
</organism>
<dbReference type="PANTHER" id="PTHR43297:SF14">
    <property type="entry name" value="ATPASE AAA-TYPE CORE DOMAIN-CONTAINING PROTEIN"/>
    <property type="match status" value="1"/>
</dbReference>
<keyword evidence="5" id="KW-0997">Cell inner membrane</keyword>
<dbReference type="SUPFAM" id="SSF52540">
    <property type="entry name" value="P-loop containing nucleoside triphosphate hydrolases"/>
    <property type="match status" value="1"/>
</dbReference>
<keyword evidence="6" id="KW-0547">Nucleotide-binding</keyword>
<keyword evidence="4" id="KW-1003">Cell membrane</keyword>
<dbReference type="InterPro" id="IPR003439">
    <property type="entry name" value="ABC_transporter-like_ATP-bd"/>
</dbReference>
<gene>
    <name evidence="11" type="ORF">GCM10010269_64130</name>
</gene>
<dbReference type="InterPro" id="IPR027417">
    <property type="entry name" value="P-loop_NTPase"/>
</dbReference>
<dbReference type="PANTHER" id="PTHR43297">
    <property type="entry name" value="OLIGOPEPTIDE TRANSPORT ATP-BINDING PROTEIN APPD"/>
    <property type="match status" value="1"/>
</dbReference>
<keyword evidence="9" id="KW-0472">Membrane</keyword>
<reference evidence="11" key="1">
    <citation type="journal article" date="2014" name="Int. J. Syst. Evol. Microbiol.">
        <title>Complete genome sequence of Corynebacterium casei LMG S-19264T (=DSM 44701T), isolated from a smear-ripened cheese.</title>
        <authorList>
            <consortium name="US DOE Joint Genome Institute (JGI-PGF)"/>
            <person name="Walter F."/>
            <person name="Albersmeier A."/>
            <person name="Kalinowski J."/>
            <person name="Ruckert C."/>
        </authorList>
    </citation>
    <scope>NUCLEOTIDE SEQUENCE</scope>
    <source>
        <strain evidence="11">JCM 4386</strain>
    </source>
</reference>
<evidence type="ECO:0000313" key="12">
    <source>
        <dbReference type="Proteomes" id="UP000606194"/>
    </source>
</evidence>
<evidence type="ECO:0000256" key="5">
    <source>
        <dbReference type="ARBA" id="ARBA00022519"/>
    </source>
</evidence>
<evidence type="ECO:0000256" key="6">
    <source>
        <dbReference type="ARBA" id="ARBA00022741"/>
    </source>
</evidence>
<dbReference type="EMBL" id="BMTL01000032">
    <property type="protein sequence ID" value="GGS16078.1"/>
    <property type="molecule type" value="Genomic_DNA"/>
</dbReference>
<protein>
    <submittedName>
        <fullName evidence="11">ABC transporter ATP-binding protein</fullName>
    </submittedName>
</protein>
<keyword evidence="3" id="KW-0813">Transport</keyword>
<dbReference type="GO" id="GO:0005524">
    <property type="term" value="F:ATP binding"/>
    <property type="evidence" value="ECO:0007669"/>
    <property type="project" value="UniProtKB-KW"/>
</dbReference>
<accession>A0A918G447</accession>
<dbReference type="InterPro" id="IPR050388">
    <property type="entry name" value="ABC_Ni/Peptide_Import"/>
</dbReference>
<evidence type="ECO:0000256" key="4">
    <source>
        <dbReference type="ARBA" id="ARBA00022475"/>
    </source>
</evidence>
<name>A0A918G447_9ACTN</name>
<dbReference type="GO" id="GO:0016887">
    <property type="term" value="F:ATP hydrolysis activity"/>
    <property type="evidence" value="ECO:0007669"/>
    <property type="project" value="InterPro"/>
</dbReference>
<dbReference type="RefSeq" id="WP_190152841.1">
    <property type="nucleotide sequence ID" value="NZ_BMTL01000032.1"/>
</dbReference>
<evidence type="ECO:0000256" key="3">
    <source>
        <dbReference type="ARBA" id="ARBA00022448"/>
    </source>
</evidence>
<dbReference type="GO" id="GO:0005886">
    <property type="term" value="C:plasma membrane"/>
    <property type="evidence" value="ECO:0007669"/>
    <property type="project" value="UniProtKB-SubCell"/>
</dbReference>
<evidence type="ECO:0000256" key="7">
    <source>
        <dbReference type="ARBA" id="ARBA00022840"/>
    </source>
</evidence>
<dbReference type="PROSITE" id="PS00211">
    <property type="entry name" value="ABC_TRANSPORTER_1"/>
    <property type="match status" value="1"/>
</dbReference>
<keyword evidence="7 11" id="KW-0067">ATP-binding</keyword>
<dbReference type="InterPro" id="IPR003593">
    <property type="entry name" value="AAA+_ATPase"/>
</dbReference>
<dbReference type="PROSITE" id="PS50893">
    <property type="entry name" value="ABC_TRANSPORTER_2"/>
    <property type="match status" value="1"/>
</dbReference>
<feature type="domain" description="ABC transporter" evidence="10">
    <location>
        <begin position="5"/>
        <end position="255"/>
    </location>
</feature>
<evidence type="ECO:0000259" key="10">
    <source>
        <dbReference type="PROSITE" id="PS50893"/>
    </source>
</evidence>
<dbReference type="Proteomes" id="UP000606194">
    <property type="component" value="Unassembled WGS sequence"/>
</dbReference>
<evidence type="ECO:0000256" key="1">
    <source>
        <dbReference type="ARBA" id="ARBA00004202"/>
    </source>
</evidence>
<dbReference type="InterPro" id="IPR017871">
    <property type="entry name" value="ABC_transporter-like_CS"/>
</dbReference>
<evidence type="ECO:0000313" key="11">
    <source>
        <dbReference type="EMBL" id="GGS16078.1"/>
    </source>
</evidence>
<dbReference type="CDD" id="cd03257">
    <property type="entry name" value="ABC_NikE_OppD_transporters"/>
    <property type="match status" value="1"/>
</dbReference>
<sequence length="284" mass="30948">MTPLLEVDDLRLTVGGRDPQGQELLHGVSFTVGAGEAVGIVGESGSGKTLTIRAVAALHPPGARIDGDIRLDGRSVPAMSPRELMRMRRDDVGMVFQDPHAAINPVHRIGDFLTETYRKDGPEQRRVAAARALELLHQVRIDDPARILGCYPHELSGGMLQRVMIAAALLRGPRLLLADEPTTALDVTTQAEVAALITDLRRESGTSLIFITHDIELVGALCDRILVMYKGRIVEELTPDRLHGGKIAHPYTEALLACRPDITRRRHRLPAVPAGAFEEGWAAQ</sequence>
<evidence type="ECO:0000256" key="8">
    <source>
        <dbReference type="ARBA" id="ARBA00022967"/>
    </source>
</evidence>
<comment type="caution">
    <text evidence="11">The sequence shown here is derived from an EMBL/GenBank/DDBJ whole genome shotgun (WGS) entry which is preliminary data.</text>
</comment>
<comment type="subcellular location">
    <subcellularLocation>
        <location evidence="1">Cell membrane</location>
        <topology evidence="1">Peripheral membrane protein</topology>
    </subcellularLocation>
</comment>
<dbReference type="Gene3D" id="3.40.50.300">
    <property type="entry name" value="P-loop containing nucleotide triphosphate hydrolases"/>
    <property type="match status" value="1"/>
</dbReference>
<reference evidence="11" key="2">
    <citation type="submission" date="2020-09" db="EMBL/GenBank/DDBJ databases">
        <authorList>
            <person name="Sun Q."/>
            <person name="Ohkuma M."/>
        </authorList>
    </citation>
    <scope>NUCLEOTIDE SEQUENCE</scope>
    <source>
        <strain evidence="11">JCM 4386</strain>
    </source>
</reference>
<dbReference type="AlphaFoldDB" id="A0A918G447"/>
<evidence type="ECO:0000256" key="2">
    <source>
        <dbReference type="ARBA" id="ARBA00005417"/>
    </source>
</evidence>
<keyword evidence="8" id="KW-1278">Translocase</keyword>
<dbReference type="SMART" id="SM00382">
    <property type="entry name" value="AAA"/>
    <property type="match status" value="1"/>
</dbReference>
<dbReference type="Pfam" id="PF00005">
    <property type="entry name" value="ABC_tran"/>
    <property type="match status" value="1"/>
</dbReference>